<keyword evidence="9" id="KW-1185">Reference proteome</keyword>
<feature type="transmembrane region" description="Helical" evidence="6">
    <location>
        <begin position="30"/>
        <end position="53"/>
    </location>
</feature>
<comment type="caution">
    <text evidence="8">The sequence shown here is derived from an EMBL/GenBank/DDBJ whole genome shotgun (WGS) entry which is preliminary data.</text>
</comment>
<comment type="subcellular location">
    <subcellularLocation>
        <location evidence="1">Cell membrane</location>
    </subcellularLocation>
</comment>
<accession>A0A9X2MFK7</accession>
<keyword evidence="4 6" id="KW-1133">Transmembrane helix</keyword>
<evidence type="ECO:0000256" key="1">
    <source>
        <dbReference type="ARBA" id="ARBA00004236"/>
    </source>
</evidence>
<evidence type="ECO:0000256" key="2">
    <source>
        <dbReference type="ARBA" id="ARBA00022475"/>
    </source>
</evidence>
<evidence type="ECO:0000256" key="7">
    <source>
        <dbReference type="SAM" id="SignalP"/>
    </source>
</evidence>
<dbReference type="GO" id="GO:0016020">
    <property type="term" value="C:membrane"/>
    <property type="evidence" value="ECO:0007669"/>
    <property type="project" value="InterPro"/>
</dbReference>
<evidence type="ECO:0000256" key="6">
    <source>
        <dbReference type="SAM" id="Phobius"/>
    </source>
</evidence>
<keyword evidence="5 6" id="KW-0472">Membrane</keyword>
<evidence type="ECO:0000313" key="9">
    <source>
        <dbReference type="Proteomes" id="UP001142078"/>
    </source>
</evidence>
<feature type="chain" id="PRO_5040963687" evidence="7">
    <location>
        <begin position="21"/>
        <end position="171"/>
    </location>
</feature>
<dbReference type="Proteomes" id="UP001142078">
    <property type="component" value="Unassembled WGS sequence"/>
</dbReference>
<reference evidence="8" key="1">
    <citation type="submission" date="2022-07" db="EMBL/GenBank/DDBJ databases">
        <title>Enhanced cultured diversity of the mouse gut microbiota enables custom-made synthetic communities.</title>
        <authorList>
            <person name="Afrizal A."/>
        </authorList>
    </citation>
    <scope>NUCLEOTIDE SEQUENCE</scope>
    <source>
        <strain evidence="8">DSM 29482</strain>
    </source>
</reference>
<name>A0A9X2MFK7_9FIRM</name>
<dbReference type="AlphaFoldDB" id="A0A9X2MFK7"/>
<feature type="signal peptide" evidence="7">
    <location>
        <begin position="1"/>
        <end position="20"/>
    </location>
</feature>
<dbReference type="OrthoDB" id="3035998at2"/>
<protein>
    <submittedName>
        <fullName evidence="8">Flagellar biosynthetic protein FliO</fullName>
    </submittedName>
</protein>
<keyword evidence="8" id="KW-0282">Flagellum</keyword>
<dbReference type="InterPro" id="IPR022781">
    <property type="entry name" value="Flagellar_biosynth_FliO"/>
</dbReference>
<keyword evidence="2" id="KW-1003">Cell membrane</keyword>
<dbReference type="Pfam" id="PF04347">
    <property type="entry name" value="FliO"/>
    <property type="match status" value="1"/>
</dbReference>
<evidence type="ECO:0000313" key="8">
    <source>
        <dbReference type="EMBL" id="MCR2042759.1"/>
    </source>
</evidence>
<keyword evidence="8" id="KW-0966">Cell projection</keyword>
<sequence>MGKSSLIVFLICLFPDIAFAANINENNLHYGNLLLKIIMYVILLILVLFITFYGTKFLAKRSKTFFNSKYMEVVDSINLGSNNRIVIININNYIYIISMNNNGTALIDKMEIESFYSSSRESKDFSKYLEENIERKEIANSFENELKKMLNRFKFINRKIDGNEDENEESD</sequence>
<organism evidence="8 9">
    <name type="scientific">Anaerosalibacter massiliensis</name>
    <dbReference type="NCBI Taxonomy" id="1347392"/>
    <lineage>
        <taxon>Bacteria</taxon>
        <taxon>Bacillati</taxon>
        <taxon>Bacillota</taxon>
        <taxon>Tissierellia</taxon>
        <taxon>Tissierellales</taxon>
        <taxon>Sporanaerobacteraceae</taxon>
        <taxon>Anaerosalibacter</taxon>
    </lineage>
</organism>
<proteinExistence type="predicted"/>
<dbReference type="GO" id="GO:0044781">
    <property type="term" value="P:bacterial-type flagellum organization"/>
    <property type="evidence" value="ECO:0007669"/>
    <property type="project" value="InterPro"/>
</dbReference>
<keyword evidence="7" id="KW-0732">Signal</keyword>
<keyword evidence="8" id="KW-0969">Cilium</keyword>
<dbReference type="RefSeq" id="WP_042681732.1">
    <property type="nucleotide sequence ID" value="NZ_CABKTM010000043.1"/>
</dbReference>
<evidence type="ECO:0000256" key="4">
    <source>
        <dbReference type="ARBA" id="ARBA00022989"/>
    </source>
</evidence>
<evidence type="ECO:0000256" key="3">
    <source>
        <dbReference type="ARBA" id="ARBA00022692"/>
    </source>
</evidence>
<dbReference type="EMBL" id="JANJZL010000001">
    <property type="protein sequence ID" value="MCR2042759.1"/>
    <property type="molecule type" value="Genomic_DNA"/>
</dbReference>
<keyword evidence="3 6" id="KW-0812">Transmembrane</keyword>
<evidence type="ECO:0000256" key="5">
    <source>
        <dbReference type="ARBA" id="ARBA00023136"/>
    </source>
</evidence>
<gene>
    <name evidence="8" type="ORF">NSA23_01385</name>
</gene>